<dbReference type="InterPro" id="IPR051548">
    <property type="entry name" value="Grx-like_ET"/>
</dbReference>
<dbReference type="GO" id="GO:0009055">
    <property type="term" value="F:electron transfer activity"/>
    <property type="evidence" value="ECO:0007669"/>
    <property type="project" value="TreeGrafter"/>
</dbReference>
<proteinExistence type="predicted"/>
<dbReference type="Gene3D" id="3.40.30.10">
    <property type="entry name" value="Glutaredoxin"/>
    <property type="match status" value="1"/>
</dbReference>
<dbReference type="PANTHER" id="PTHR34386">
    <property type="entry name" value="GLUTAREDOXIN"/>
    <property type="match status" value="1"/>
</dbReference>
<dbReference type="InterPro" id="IPR002109">
    <property type="entry name" value="Glutaredoxin"/>
</dbReference>
<comment type="caution">
    <text evidence="2">The sequence shown here is derived from an EMBL/GenBank/DDBJ whole genome shotgun (WGS) entry which is preliminary data.</text>
</comment>
<name>A0A1F5EH48_9BACT</name>
<gene>
    <name evidence="2" type="ORF">A2Z61_00520</name>
</gene>
<dbReference type="GO" id="GO:0045454">
    <property type="term" value="P:cell redox homeostasis"/>
    <property type="evidence" value="ECO:0007669"/>
    <property type="project" value="TreeGrafter"/>
</dbReference>
<reference evidence="2 3" key="1">
    <citation type="journal article" date="2016" name="Nat. Commun.">
        <title>Thousands of microbial genomes shed light on interconnected biogeochemical processes in an aquifer system.</title>
        <authorList>
            <person name="Anantharaman K."/>
            <person name="Brown C.T."/>
            <person name="Hug L.A."/>
            <person name="Sharon I."/>
            <person name="Castelle C.J."/>
            <person name="Probst A.J."/>
            <person name="Thomas B.C."/>
            <person name="Singh A."/>
            <person name="Wilkins M.J."/>
            <person name="Karaoz U."/>
            <person name="Brodie E.L."/>
            <person name="Williams K.H."/>
            <person name="Hubbard S.S."/>
            <person name="Banfield J.F."/>
        </authorList>
    </citation>
    <scope>NUCLEOTIDE SEQUENCE [LARGE SCALE GENOMIC DNA]</scope>
</reference>
<dbReference type="EMBL" id="MFAC01000021">
    <property type="protein sequence ID" value="OGD66711.1"/>
    <property type="molecule type" value="Genomic_DNA"/>
</dbReference>
<dbReference type="CDD" id="cd02976">
    <property type="entry name" value="NrdH"/>
    <property type="match status" value="1"/>
</dbReference>
<dbReference type="PANTHER" id="PTHR34386:SF1">
    <property type="entry name" value="GLUTAREDOXIN-LIKE PROTEIN NRDH"/>
    <property type="match status" value="1"/>
</dbReference>
<dbReference type="AlphaFoldDB" id="A0A1F5EH48"/>
<feature type="domain" description="Glutaredoxin" evidence="1">
    <location>
        <begin position="14"/>
        <end position="71"/>
    </location>
</feature>
<evidence type="ECO:0000313" key="2">
    <source>
        <dbReference type="EMBL" id="OGD66711.1"/>
    </source>
</evidence>
<dbReference type="STRING" id="1797580.A2Z61_00520"/>
<dbReference type="Proteomes" id="UP000186029">
    <property type="component" value="Unassembled WGS sequence"/>
</dbReference>
<dbReference type="InterPro" id="IPR036249">
    <property type="entry name" value="Thioredoxin-like_sf"/>
</dbReference>
<accession>A0A1F5EH48</accession>
<organism evidence="2 3">
    <name type="scientific">Candidatus Campbellbacteria bacterium RIFCSPLOWO2_02_35_12</name>
    <dbReference type="NCBI Taxonomy" id="1797580"/>
    <lineage>
        <taxon>Bacteria</taxon>
        <taxon>Candidatus Campbelliibacteriota</taxon>
    </lineage>
</organism>
<protein>
    <recommendedName>
        <fullName evidence="1">Glutaredoxin domain-containing protein</fullName>
    </recommendedName>
</protein>
<dbReference type="Pfam" id="PF00462">
    <property type="entry name" value="Glutaredoxin"/>
    <property type="match status" value="1"/>
</dbReference>
<dbReference type="PROSITE" id="PS51354">
    <property type="entry name" value="GLUTAREDOXIN_2"/>
    <property type="match status" value="1"/>
</dbReference>
<evidence type="ECO:0000259" key="1">
    <source>
        <dbReference type="Pfam" id="PF00462"/>
    </source>
</evidence>
<evidence type="ECO:0000313" key="3">
    <source>
        <dbReference type="Proteomes" id="UP000186029"/>
    </source>
</evidence>
<dbReference type="SUPFAM" id="SSF52833">
    <property type="entry name" value="Thioredoxin-like"/>
    <property type="match status" value="1"/>
</dbReference>
<sequence length="87" mass="9951">MENIKETSGGAKNIVIYSTPTCHFCQMAKEFFKEKGIEYTNYDVSEDMEKRKEMIEKSGQMGVPVIFIDNEMMIGFDRDKILSALGI</sequence>